<dbReference type="InterPro" id="IPR018060">
    <property type="entry name" value="HTH_AraC"/>
</dbReference>
<dbReference type="PANTHER" id="PTHR46796:SF13">
    <property type="entry name" value="HTH-TYPE TRANSCRIPTIONAL ACTIVATOR RHAS"/>
    <property type="match status" value="1"/>
</dbReference>
<dbReference type="SMART" id="SM00342">
    <property type="entry name" value="HTH_ARAC"/>
    <property type="match status" value="1"/>
</dbReference>
<evidence type="ECO:0000256" key="2">
    <source>
        <dbReference type="ARBA" id="ARBA00023125"/>
    </source>
</evidence>
<keyword evidence="6" id="KW-1185">Reference proteome</keyword>
<name>A0A086A5W6_9FLAO</name>
<evidence type="ECO:0000256" key="1">
    <source>
        <dbReference type="ARBA" id="ARBA00023015"/>
    </source>
</evidence>
<accession>A0A086A5W6</accession>
<dbReference type="InterPro" id="IPR046532">
    <property type="entry name" value="DUF6597"/>
</dbReference>
<keyword evidence="3" id="KW-0804">Transcription</keyword>
<dbReference type="InterPro" id="IPR009057">
    <property type="entry name" value="Homeodomain-like_sf"/>
</dbReference>
<dbReference type="AlphaFoldDB" id="A0A086A5W6"/>
<evidence type="ECO:0000256" key="3">
    <source>
        <dbReference type="ARBA" id="ARBA00023163"/>
    </source>
</evidence>
<sequence length="266" mass="30794">MQIAPSASLASYIKHYIFLENSENDIKKLRLFADGNTGLIISSDIHIYQDGLENNLPLSFFYGQPTRYKDLVTKGAFSFIVVVFQPYFLNLLLGVSAREIQNQMITVEDVIKNDLQPFQEKLFYKVDPKVIIHELNGYFTAFLSKKTDTDHHLIKATQQYILQNKGALYLKDLENFTGYSERQLERKFDHYIGISPKKYSNITRLHYFLSLMKSRNMDENITSLSYDAGYADQSHLIKDFKNNTGLTPTQYLKTENKLAVNFIELP</sequence>
<evidence type="ECO:0000259" key="4">
    <source>
        <dbReference type="PROSITE" id="PS01124"/>
    </source>
</evidence>
<evidence type="ECO:0000313" key="6">
    <source>
        <dbReference type="Proteomes" id="UP000028705"/>
    </source>
</evidence>
<dbReference type="GO" id="GO:0003700">
    <property type="term" value="F:DNA-binding transcription factor activity"/>
    <property type="evidence" value="ECO:0007669"/>
    <property type="project" value="InterPro"/>
</dbReference>
<feature type="domain" description="HTH araC/xylS-type" evidence="4">
    <location>
        <begin position="151"/>
        <end position="254"/>
    </location>
</feature>
<proteinExistence type="predicted"/>
<dbReference type="GO" id="GO:0043565">
    <property type="term" value="F:sequence-specific DNA binding"/>
    <property type="evidence" value="ECO:0007669"/>
    <property type="project" value="InterPro"/>
</dbReference>
<protein>
    <recommendedName>
        <fullName evidence="4">HTH araC/xylS-type domain-containing protein</fullName>
    </recommendedName>
</protein>
<dbReference type="Pfam" id="PF20240">
    <property type="entry name" value="DUF6597"/>
    <property type="match status" value="1"/>
</dbReference>
<dbReference type="InterPro" id="IPR050204">
    <property type="entry name" value="AraC_XylS_family_regulators"/>
</dbReference>
<dbReference type="Proteomes" id="UP000028705">
    <property type="component" value="Unassembled WGS sequence"/>
</dbReference>
<dbReference type="STRING" id="445961.IW15_10895"/>
<dbReference type="Pfam" id="PF12833">
    <property type="entry name" value="HTH_18"/>
    <property type="match status" value="1"/>
</dbReference>
<keyword evidence="1" id="KW-0805">Transcription regulation</keyword>
<dbReference type="Gene3D" id="1.10.10.60">
    <property type="entry name" value="Homeodomain-like"/>
    <property type="match status" value="1"/>
</dbReference>
<dbReference type="OrthoDB" id="323290at2"/>
<dbReference type="eggNOG" id="COG2207">
    <property type="taxonomic scope" value="Bacteria"/>
</dbReference>
<dbReference type="PANTHER" id="PTHR46796">
    <property type="entry name" value="HTH-TYPE TRANSCRIPTIONAL ACTIVATOR RHAS-RELATED"/>
    <property type="match status" value="1"/>
</dbReference>
<organism evidence="5 6">
    <name type="scientific">Chryseobacterium soli</name>
    <dbReference type="NCBI Taxonomy" id="445961"/>
    <lineage>
        <taxon>Bacteria</taxon>
        <taxon>Pseudomonadati</taxon>
        <taxon>Bacteroidota</taxon>
        <taxon>Flavobacteriia</taxon>
        <taxon>Flavobacteriales</taxon>
        <taxon>Weeksellaceae</taxon>
        <taxon>Chryseobacterium group</taxon>
        <taxon>Chryseobacterium</taxon>
    </lineage>
</organism>
<dbReference type="SUPFAM" id="SSF46689">
    <property type="entry name" value="Homeodomain-like"/>
    <property type="match status" value="1"/>
</dbReference>
<dbReference type="EMBL" id="JPRH01000004">
    <property type="protein sequence ID" value="KFF12080.1"/>
    <property type="molecule type" value="Genomic_DNA"/>
</dbReference>
<gene>
    <name evidence="5" type="ORF">IW15_10895</name>
</gene>
<dbReference type="RefSeq" id="WP_034711231.1">
    <property type="nucleotide sequence ID" value="NZ_JPRH01000004.1"/>
</dbReference>
<dbReference type="PROSITE" id="PS01124">
    <property type="entry name" value="HTH_ARAC_FAMILY_2"/>
    <property type="match status" value="1"/>
</dbReference>
<comment type="caution">
    <text evidence="5">The sequence shown here is derived from an EMBL/GenBank/DDBJ whole genome shotgun (WGS) entry which is preliminary data.</text>
</comment>
<keyword evidence="2" id="KW-0238">DNA-binding</keyword>
<reference evidence="5 6" key="1">
    <citation type="submission" date="2014-07" db="EMBL/GenBank/DDBJ databases">
        <title>Genome of Chryseobacterium soli DSM 19298.</title>
        <authorList>
            <person name="Stropko S.J."/>
            <person name="Pipes S.E."/>
            <person name="Newman J."/>
        </authorList>
    </citation>
    <scope>NUCLEOTIDE SEQUENCE [LARGE SCALE GENOMIC DNA]</scope>
    <source>
        <strain evidence="5 6">DSM 19298</strain>
    </source>
</reference>
<evidence type="ECO:0000313" key="5">
    <source>
        <dbReference type="EMBL" id="KFF12080.1"/>
    </source>
</evidence>